<keyword evidence="2" id="KW-1185">Reference proteome</keyword>
<evidence type="ECO:0000313" key="2">
    <source>
        <dbReference type="Proteomes" id="UP001165960"/>
    </source>
</evidence>
<reference evidence="1" key="1">
    <citation type="submission" date="2022-04" db="EMBL/GenBank/DDBJ databases">
        <title>Genome of the entomopathogenic fungus Entomophthora muscae.</title>
        <authorList>
            <person name="Elya C."/>
            <person name="Lovett B.R."/>
            <person name="Lee E."/>
            <person name="Macias A.M."/>
            <person name="Hajek A.E."/>
            <person name="De Bivort B.L."/>
            <person name="Kasson M.T."/>
            <person name="De Fine Licht H.H."/>
            <person name="Stajich J.E."/>
        </authorList>
    </citation>
    <scope>NUCLEOTIDE SEQUENCE</scope>
    <source>
        <strain evidence="1">Berkeley</strain>
    </source>
</reference>
<comment type="caution">
    <text evidence="1">The sequence shown here is derived from an EMBL/GenBank/DDBJ whole genome shotgun (WGS) entry which is preliminary data.</text>
</comment>
<gene>
    <name evidence="1" type="ORF">DSO57_1013846</name>
</gene>
<sequence>MATVNIFSVNMGAVASASTPATNTPHLQAQSTQSQTPRPALPLYLPSCAILPPRHHSSPPQ</sequence>
<evidence type="ECO:0000313" key="1">
    <source>
        <dbReference type="EMBL" id="KAJ9069908.1"/>
    </source>
</evidence>
<dbReference type="EMBL" id="QTSX02003602">
    <property type="protein sequence ID" value="KAJ9069908.1"/>
    <property type="molecule type" value="Genomic_DNA"/>
</dbReference>
<organism evidence="1 2">
    <name type="scientific">Entomophthora muscae</name>
    <dbReference type="NCBI Taxonomy" id="34485"/>
    <lineage>
        <taxon>Eukaryota</taxon>
        <taxon>Fungi</taxon>
        <taxon>Fungi incertae sedis</taxon>
        <taxon>Zoopagomycota</taxon>
        <taxon>Entomophthoromycotina</taxon>
        <taxon>Entomophthoromycetes</taxon>
        <taxon>Entomophthorales</taxon>
        <taxon>Entomophthoraceae</taxon>
        <taxon>Entomophthora</taxon>
    </lineage>
</organism>
<protein>
    <submittedName>
        <fullName evidence="1">Uncharacterized protein</fullName>
    </submittedName>
</protein>
<accession>A0ACC2T5I5</accession>
<dbReference type="Proteomes" id="UP001165960">
    <property type="component" value="Unassembled WGS sequence"/>
</dbReference>
<name>A0ACC2T5I5_9FUNG</name>
<proteinExistence type="predicted"/>